<accession>A0AAE0FKB2</accession>
<evidence type="ECO:0000313" key="1">
    <source>
        <dbReference type="EMBL" id="KAK3261148.1"/>
    </source>
</evidence>
<dbReference type="Proteomes" id="UP001190700">
    <property type="component" value="Unassembled WGS sequence"/>
</dbReference>
<reference evidence="1 2" key="1">
    <citation type="journal article" date="2015" name="Genome Biol. Evol.">
        <title>Comparative Genomics of a Bacterivorous Green Alga Reveals Evolutionary Causalities and Consequences of Phago-Mixotrophic Mode of Nutrition.</title>
        <authorList>
            <person name="Burns J.A."/>
            <person name="Paasch A."/>
            <person name="Narechania A."/>
            <person name="Kim E."/>
        </authorList>
    </citation>
    <scope>NUCLEOTIDE SEQUENCE [LARGE SCALE GENOMIC DNA]</scope>
    <source>
        <strain evidence="1 2">PLY_AMNH</strain>
    </source>
</reference>
<feature type="non-terminal residue" evidence="1">
    <location>
        <position position="1"/>
    </location>
</feature>
<dbReference type="EMBL" id="LGRX02017116">
    <property type="protein sequence ID" value="KAK3261148.1"/>
    <property type="molecule type" value="Genomic_DNA"/>
</dbReference>
<keyword evidence="2" id="KW-1185">Reference proteome</keyword>
<name>A0AAE0FKB2_9CHLO</name>
<dbReference type="AlphaFoldDB" id="A0AAE0FKB2"/>
<organism evidence="1 2">
    <name type="scientific">Cymbomonas tetramitiformis</name>
    <dbReference type="NCBI Taxonomy" id="36881"/>
    <lineage>
        <taxon>Eukaryota</taxon>
        <taxon>Viridiplantae</taxon>
        <taxon>Chlorophyta</taxon>
        <taxon>Pyramimonadophyceae</taxon>
        <taxon>Pyramimonadales</taxon>
        <taxon>Pyramimonadaceae</taxon>
        <taxon>Cymbomonas</taxon>
    </lineage>
</organism>
<proteinExistence type="predicted"/>
<gene>
    <name evidence="1" type="ORF">CYMTET_29933</name>
</gene>
<comment type="caution">
    <text evidence="1">The sequence shown here is derived from an EMBL/GenBank/DDBJ whole genome shotgun (WGS) entry which is preliminary data.</text>
</comment>
<protein>
    <submittedName>
        <fullName evidence="1">Uncharacterized protein</fullName>
    </submittedName>
</protein>
<sequence length="93" mass="10479">LIDRVRATSSDIAVFNIEPPLPSPLRILNNEQPELAAARYARKYGVEFKKHGAFMQQVRGMYQQLADQGRVPAEPLAFYLEHSLPAFHSKGLT</sequence>
<evidence type="ECO:0000313" key="2">
    <source>
        <dbReference type="Proteomes" id="UP001190700"/>
    </source>
</evidence>